<keyword evidence="3" id="KW-1185">Reference proteome</keyword>
<name>A0ABY4KCN6_9FLAO</name>
<gene>
    <name evidence="2" type="ORF">M0D58_08510</name>
</gene>
<proteinExistence type="predicted"/>
<evidence type="ECO:0000256" key="1">
    <source>
        <dbReference type="SAM" id="SignalP"/>
    </source>
</evidence>
<dbReference type="Proteomes" id="UP000830552">
    <property type="component" value="Chromosome"/>
</dbReference>
<keyword evidence="1" id="KW-0732">Signal</keyword>
<accession>A0ABY4KCN6</accession>
<evidence type="ECO:0000313" key="2">
    <source>
        <dbReference type="EMBL" id="UPQ77563.1"/>
    </source>
</evidence>
<evidence type="ECO:0000313" key="3">
    <source>
        <dbReference type="Proteomes" id="UP000830552"/>
    </source>
</evidence>
<dbReference type="EMBL" id="CP096203">
    <property type="protein sequence ID" value="UPQ77563.1"/>
    <property type="molecule type" value="Genomic_DNA"/>
</dbReference>
<organism evidence="2 3">
    <name type="scientific">Chryseobacterium nepalense</name>
    <dbReference type="NCBI Taxonomy" id="1854498"/>
    <lineage>
        <taxon>Bacteria</taxon>
        <taxon>Pseudomonadati</taxon>
        <taxon>Bacteroidota</taxon>
        <taxon>Flavobacteriia</taxon>
        <taxon>Flavobacteriales</taxon>
        <taxon>Weeksellaceae</taxon>
        <taxon>Chryseobacterium group</taxon>
        <taxon>Chryseobacterium</taxon>
    </lineage>
</organism>
<feature type="signal peptide" evidence="1">
    <location>
        <begin position="1"/>
        <end position="19"/>
    </location>
</feature>
<sequence>MKFRLTFAILLLVFSHIFSQTKLFESIKNENSDSLKIIGMYYNWDQNKTYEKYNFYITDKKTIDSLINNTYYNGLTENISEQNNFSIIVTKNNQILDRWSVSPKFENINIKGKSHKFDISTLARLAEKFPFKYNWYKQEFKNRAEFEKFYSNKIKDKNTLFIYKPDFIYEGSFEIQFPKNETFLHPKAIDEYLRPKIEKIAKDEKFSIGYVLTEFNMKNRDQYTMTVSGSKNIFNKLKETQGKKGNWTPTKLEAQIFEKTEF</sequence>
<dbReference type="RefSeq" id="WP_248394933.1">
    <property type="nucleotide sequence ID" value="NZ_CP096203.1"/>
</dbReference>
<evidence type="ECO:0008006" key="4">
    <source>
        <dbReference type="Google" id="ProtNLM"/>
    </source>
</evidence>
<protein>
    <recommendedName>
        <fullName evidence="4">GLPGLI family protein</fullName>
    </recommendedName>
</protein>
<reference evidence="2" key="1">
    <citation type="submission" date="2022-04" db="EMBL/GenBank/DDBJ databases">
        <title>Evolutionary, genomic, and biogeographic characterization of Chryseobacterium nepalense represented by a plastic-degrading bacterium AC3.</title>
        <authorList>
            <person name="Yin Z."/>
            <person name="Liu X."/>
            <person name="Wang D."/>
            <person name="Xie Z."/>
        </authorList>
    </citation>
    <scope>NUCLEOTIDE SEQUENCE</scope>
    <source>
        <strain evidence="2">AC3</strain>
    </source>
</reference>
<feature type="chain" id="PRO_5045071059" description="GLPGLI family protein" evidence="1">
    <location>
        <begin position="20"/>
        <end position="262"/>
    </location>
</feature>